<evidence type="ECO:0000313" key="5">
    <source>
        <dbReference type="Proteomes" id="UP001457282"/>
    </source>
</evidence>
<dbReference type="AlphaFoldDB" id="A0AAW1WBC9"/>
<evidence type="ECO:0000256" key="3">
    <source>
        <dbReference type="SAM" id="Phobius"/>
    </source>
</evidence>
<feature type="transmembrane region" description="Helical" evidence="3">
    <location>
        <begin position="27"/>
        <end position="48"/>
    </location>
</feature>
<keyword evidence="3" id="KW-0812">Transmembrane</keyword>
<comment type="subcellular location">
    <subcellularLocation>
        <location evidence="1">Membrane</location>
    </subcellularLocation>
</comment>
<dbReference type="Proteomes" id="UP001457282">
    <property type="component" value="Unassembled WGS sequence"/>
</dbReference>
<evidence type="ECO:0000256" key="2">
    <source>
        <dbReference type="ARBA" id="ARBA00023136"/>
    </source>
</evidence>
<dbReference type="PANTHER" id="PTHR31234:SF39">
    <property type="entry name" value="HARPIN-INDUCED PROTEIN 1 CONTAINING PROTEIN, EXPRESSED"/>
    <property type="match status" value="1"/>
</dbReference>
<dbReference type="PANTHER" id="PTHR31234">
    <property type="entry name" value="LATE EMBRYOGENESIS ABUNDANT (LEA) HYDROXYPROLINE-RICH GLYCOPROTEIN FAMILY"/>
    <property type="match status" value="1"/>
</dbReference>
<name>A0AAW1WBC9_RUBAR</name>
<keyword evidence="3" id="KW-1133">Transmembrane helix</keyword>
<dbReference type="EMBL" id="JBEDUW010000006">
    <property type="protein sequence ID" value="KAK9921118.1"/>
    <property type="molecule type" value="Genomic_DNA"/>
</dbReference>
<reference evidence="4 5" key="1">
    <citation type="journal article" date="2023" name="G3 (Bethesda)">
        <title>A chromosome-length genome assembly and annotation of blackberry (Rubus argutus, cv. 'Hillquist').</title>
        <authorList>
            <person name="Bruna T."/>
            <person name="Aryal R."/>
            <person name="Dudchenko O."/>
            <person name="Sargent D.J."/>
            <person name="Mead D."/>
            <person name="Buti M."/>
            <person name="Cavallini A."/>
            <person name="Hytonen T."/>
            <person name="Andres J."/>
            <person name="Pham M."/>
            <person name="Weisz D."/>
            <person name="Mascagni F."/>
            <person name="Usai G."/>
            <person name="Natali L."/>
            <person name="Bassil N."/>
            <person name="Fernandez G.E."/>
            <person name="Lomsadze A."/>
            <person name="Armour M."/>
            <person name="Olukolu B."/>
            <person name="Poorten T."/>
            <person name="Britton C."/>
            <person name="Davik J."/>
            <person name="Ashrafi H."/>
            <person name="Aiden E.L."/>
            <person name="Borodovsky M."/>
            <person name="Worthington M."/>
        </authorList>
    </citation>
    <scope>NUCLEOTIDE SEQUENCE [LARGE SCALE GENOMIC DNA]</scope>
    <source>
        <strain evidence="4">PI 553951</strain>
    </source>
</reference>
<dbReference type="InterPro" id="IPR044839">
    <property type="entry name" value="NDR1-like"/>
</dbReference>
<organism evidence="4 5">
    <name type="scientific">Rubus argutus</name>
    <name type="common">Southern blackberry</name>
    <dbReference type="NCBI Taxonomy" id="59490"/>
    <lineage>
        <taxon>Eukaryota</taxon>
        <taxon>Viridiplantae</taxon>
        <taxon>Streptophyta</taxon>
        <taxon>Embryophyta</taxon>
        <taxon>Tracheophyta</taxon>
        <taxon>Spermatophyta</taxon>
        <taxon>Magnoliopsida</taxon>
        <taxon>eudicotyledons</taxon>
        <taxon>Gunneridae</taxon>
        <taxon>Pentapetalae</taxon>
        <taxon>rosids</taxon>
        <taxon>fabids</taxon>
        <taxon>Rosales</taxon>
        <taxon>Rosaceae</taxon>
        <taxon>Rosoideae</taxon>
        <taxon>Rosoideae incertae sedis</taxon>
        <taxon>Rubus</taxon>
    </lineage>
</organism>
<protein>
    <recommendedName>
        <fullName evidence="6">Late embryogenesis abundant protein LEA-2 subgroup domain-containing protein</fullName>
    </recommendedName>
</protein>
<comment type="caution">
    <text evidence="4">The sequence shown here is derived from an EMBL/GenBank/DDBJ whole genome shotgun (WGS) entry which is preliminary data.</text>
</comment>
<proteinExistence type="predicted"/>
<keyword evidence="2 3" id="KW-0472">Membrane</keyword>
<dbReference type="GO" id="GO:0005886">
    <property type="term" value="C:plasma membrane"/>
    <property type="evidence" value="ECO:0007669"/>
    <property type="project" value="TreeGrafter"/>
</dbReference>
<keyword evidence="5" id="KW-1185">Reference proteome</keyword>
<evidence type="ECO:0008006" key="6">
    <source>
        <dbReference type="Google" id="ProtNLM"/>
    </source>
</evidence>
<gene>
    <name evidence="4" type="ORF">M0R45_029644</name>
</gene>
<dbReference type="GO" id="GO:0098542">
    <property type="term" value="P:defense response to other organism"/>
    <property type="evidence" value="ECO:0007669"/>
    <property type="project" value="InterPro"/>
</dbReference>
<sequence length="170" mass="19295">MVLYPRYPDPYGLRPYEFKDEKERERWIFITIFLVGIPAILLVIFLVYMNTVDYKMSPEKPQFQIDSASVSGVSVTGSQLAATWNITLLAANPNRHLGVDYMTMEASLYYGDKNDVVSPILLRQGEPDQTCQFQTRSSVPGRRLWRGQGNLRGSGSSWLGQIRAEDQALV</sequence>
<evidence type="ECO:0000256" key="1">
    <source>
        <dbReference type="ARBA" id="ARBA00004370"/>
    </source>
</evidence>
<evidence type="ECO:0000313" key="4">
    <source>
        <dbReference type="EMBL" id="KAK9921118.1"/>
    </source>
</evidence>
<accession>A0AAW1WBC9</accession>